<keyword evidence="3" id="KW-1185">Reference proteome</keyword>
<comment type="caution">
    <text evidence="2">The sequence shown here is derived from an EMBL/GenBank/DDBJ whole genome shotgun (WGS) entry which is preliminary data.</text>
</comment>
<dbReference type="GeneID" id="66079883"/>
<dbReference type="KEGG" id="more:E1B28_010808"/>
<feature type="transmembrane region" description="Helical" evidence="1">
    <location>
        <begin position="126"/>
        <end position="146"/>
    </location>
</feature>
<dbReference type="RefSeq" id="XP_043005569.1">
    <property type="nucleotide sequence ID" value="XM_043155787.1"/>
</dbReference>
<organism evidence="2 3">
    <name type="scientific">Marasmius oreades</name>
    <name type="common">fairy-ring Marasmius</name>
    <dbReference type="NCBI Taxonomy" id="181124"/>
    <lineage>
        <taxon>Eukaryota</taxon>
        <taxon>Fungi</taxon>
        <taxon>Dikarya</taxon>
        <taxon>Basidiomycota</taxon>
        <taxon>Agaricomycotina</taxon>
        <taxon>Agaricomycetes</taxon>
        <taxon>Agaricomycetidae</taxon>
        <taxon>Agaricales</taxon>
        <taxon>Marasmiineae</taxon>
        <taxon>Marasmiaceae</taxon>
        <taxon>Marasmius</taxon>
    </lineage>
</organism>
<accession>A0A9P7RSU7</accession>
<proteinExistence type="predicted"/>
<dbReference type="AlphaFoldDB" id="A0A9P7RSU7"/>
<dbReference type="OrthoDB" id="3350812at2759"/>
<protein>
    <submittedName>
        <fullName evidence="2">Uncharacterized protein</fullName>
    </submittedName>
</protein>
<evidence type="ECO:0000313" key="2">
    <source>
        <dbReference type="EMBL" id="KAG7089099.1"/>
    </source>
</evidence>
<evidence type="ECO:0000313" key="3">
    <source>
        <dbReference type="Proteomes" id="UP001049176"/>
    </source>
</evidence>
<gene>
    <name evidence="2" type="ORF">E1B28_010808</name>
</gene>
<dbReference type="Proteomes" id="UP001049176">
    <property type="component" value="Chromosome 7"/>
</dbReference>
<evidence type="ECO:0000256" key="1">
    <source>
        <dbReference type="SAM" id="Phobius"/>
    </source>
</evidence>
<keyword evidence="1" id="KW-1133">Transmembrane helix</keyword>
<feature type="transmembrane region" description="Helical" evidence="1">
    <location>
        <begin position="87"/>
        <end position="106"/>
    </location>
</feature>
<keyword evidence="1" id="KW-0812">Transmembrane</keyword>
<feature type="transmembrane region" description="Helical" evidence="1">
    <location>
        <begin position="6"/>
        <end position="24"/>
    </location>
</feature>
<reference evidence="2" key="1">
    <citation type="journal article" date="2021" name="Genome Biol. Evol.">
        <title>The assembled and annotated genome of the fairy-ring fungus Marasmius oreades.</title>
        <authorList>
            <person name="Hiltunen M."/>
            <person name="Ament-Velasquez S.L."/>
            <person name="Johannesson H."/>
        </authorList>
    </citation>
    <scope>NUCLEOTIDE SEQUENCE</scope>
    <source>
        <strain evidence="2">03SP1</strain>
    </source>
</reference>
<name>A0A9P7RSU7_9AGAR</name>
<feature type="transmembrane region" description="Helical" evidence="1">
    <location>
        <begin position="31"/>
        <end position="52"/>
    </location>
</feature>
<sequence>MIVHVGSYIVGITLSQFILTLRVWAVWNRSIPVAVGSIIFFLGCWVPCYVVLAEFLRPGKLALSPSAPSIGCLLTISSSSSLMVPLWALWLVYDTGTFVMILIPGFQTYRECSRSDLLKTIYQDGVAYYVFMLSTSLANMMCDLILPVSAWQPPSGSIPVDYEDNN</sequence>
<dbReference type="EMBL" id="CM032187">
    <property type="protein sequence ID" value="KAG7089099.1"/>
    <property type="molecule type" value="Genomic_DNA"/>
</dbReference>
<keyword evidence="1" id="KW-0472">Membrane</keyword>